<reference evidence="3" key="2">
    <citation type="submission" date="2025-09" db="UniProtKB">
        <authorList>
            <consortium name="Ensembl"/>
        </authorList>
    </citation>
    <scope>IDENTIFICATION</scope>
</reference>
<dbReference type="PROSITE" id="PS50092">
    <property type="entry name" value="TSP1"/>
    <property type="match status" value="2"/>
</dbReference>
<dbReference type="SMART" id="SM00209">
    <property type="entry name" value="TSP1"/>
    <property type="match status" value="2"/>
</dbReference>
<protein>
    <submittedName>
        <fullName evidence="3">Uncharacterized protein</fullName>
    </submittedName>
</protein>
<dbReference type="Proteomes" id="UP000694523">
    <property type="component" value="Unplaced"/>
</dbReference>
<dbReference type="AlphaFoldDB" id="A0A8C6WKI5"/>
<sequence>MLNAWLLRRRGVGQWSSWTGCSLSCGGGVNATYTYSFGPWLAWSQWSECTVSCGGGQQSRFRLCRSPPCSGPSRQSKTCNTHVCLGTSVWEALHYAQLSSGYPWDTCIYFSRAWRSNLETLLSMIAAHGTLPAWPVELFTRALSSGWGLSPWGPWSPCSLSCGGLGMKTRFRSCTQPAPAHGGRKCLGARQETTYCQAPDCPGNVSNHLQCC</sequence>
<evidence type="ECO:0000313" key="3">
    <source>
        <dbReference type="Ensembl" id="ENSNMLP00000013672.1"/>
    </source>
</evidence>
<name>A0A8C6WKI5_9GOBI</name>
<reference evidence="3" key="1">
    <citation type="submission" date="2025-08" db="UniProtKB">
        <authorList>
            <consortium name="Ensembl"/>
        </authorList>
    </citation>
    <scope>IDENTIFICATION</scope>
</reference>
<dbReference type="Pfam" id="PF00090">
    <property type="entry name" value="TSP_1"/>
    <property type="match status" value="3"/>
</dbReference>
<accession>A0A8C6WKI5</accession>
<dbReference type="InterPro" id="IPR000884">
    <property type="entry name" value="TSP1_rpt"/>
</dbReference>
<dbReference type="InterPro" id="IPR052065">
    <property type="entry name" value="Compl_asym_regulator"/>
</dbReference>
<keyword evidence="4" id="KW-1185">Reference proteome</keyword>
<dbReference type="InterPro" id="IPR036383">
    <property type="entry name" value="TSP1_rpt_sf"/>
</dbReference>
<evidence type="ECO:0000256" key="2">
    <source>
        <dbReference type="ARBA" id="ARBA00023157"/>
    </source>
</evidence>
<dbReference type="FunFam" id="2.20.100.10:FF:000080">
    <property type="entry name" value="SCO-spondin"/>
    <property type="match status" value="1"/>
</dbReference>
<dbReference type="Gene3D" id="2.20.100.10">
    <property type="entry name" value="Thrombospondin type-1 (TSP1) repeat"/>
    <property type="match status" value="2"/>
</dbReference>
<dbReference type="PANTHER" id="PTHR22906">
    <property type="entry name" value="PROPERDIN"/>
    <property type="match status" value="1"/>
</dbReference>
<keyword evidence="1" id="KW-0677">Repeat</keyword>
<dbReference type="PRINTS" id="PR01705">
    <property type="entry name" value="TSP1REPEAT"/>
</dbReference>
<dbReference type="Ensembl" id="ENSNMLT00000015377.1">
    <property type="protein sequence ID" value="ENSNMLP00000013672.1"/>
    <property type="gene ID" value="ENSNMLG00000009154.1"/>
</dbReference>
<proteinExistence type="predicted"/>
<evidence type="ECO:0000256" key="1">
    <source>
        <dbReference type="ARBA" id="ARBA00022737"/>
    </source>
</evidence>
<organism evidence="3 4">
    <name type="scientific">Neogobius melanostomus</name>
    <name type="common">round goby</name>
    <dbReference type="NCBI Taxonomy" id="47308"/>
    <lineage>
        <taxon>Eukaryota</taxon>
        <taxon>Metazoa</taxon>
        <taxon>Chordata</taxon>
        <taxon>Craniata</taxon>
        <taxon>Vertebrata</taxon>
        <taxon>Euteleostomi</taxon>
        <taxon>Actinopterygii</taxon>
        <taxon>Neopterygii</taxon>
        <taxon>Teleostei</taxon>
        <taxon>Neoteleostei</taxon>
        <taxon>Acanthomorphata</taxon>
        <taxon>Gobiaria</taxon>
        <taxon>Gobiiformes</taxon>
        <taxon>Gobioidei</taxon>
        <taxon>Gobiidae</taxon>
        <taxon>Benthophilinae</taxon>
        <taxon>Neogobiini</taxon>
        <taxon>Neogobius</taxon>
    </lineage>
</organism>
<keyword evidence="2" id="KW-1015">Disulfide bond</keyword>
<dbReference type="SUPFAM" id="SSF82895">
    <property type="entry name" value="TSP-1 type 1 repeat"/>
    <property type="match status" value="2"/>
</dbReference>
<evidence type="ECO:0000313" key="4">
    <source>
        <dbReference type="Proteomes" id="UP000694523"/>
    </source>
</evidence>